<keyword evidence="3" id="KW-1185">Reference proteome</keyword>
<feature type="region of interest" description="Disordered" evidence="1">
    <location>
        <begin position="115"/>
        <end position="151"/>
    </location>
</feature>
<feature type="region of interest" description="Disordered" evidence="1">
    <location>
        <begin position="404"/>
        <end position="427"/>
    </location>
</feature>
<dbReference type="Proteomes" id="UP000078512">
    <property type="component" value="Unassembled WGS sequence"/>
</dbReference>
<protein>
    <submittedName>
        <fullName evidence="2">Uncharacterized protein</fullName>
    </submittedName>
</protein>
<sequence>MPSPRRHHHIYKNNNTPPKALYLEQLEHIIEDEKQFFYDLAIIHNNNQGPPTCARHPRWITFGCIIFSVMLSSTLLMTKNWQSRTSIERSGGALAGEKEWGWPEMDPWRAIALAETENSEDSTSPSPIPQPQRGQDQRGQGSDVGTSTSAEGLRTWDLNDPALTLGTFLNSSDWKSQPLIPGADFVNLLRVLRPVDHAFFITLFVNQSPSRLEAAREESKGMSPKASAIPIHGQHGCGSWIQDYIEYQNAVLDETLAARYTVHACSSSTTLTPSQQQEHEQERERQPCGNIFTQMIAMTSAFAWSIKESRGFFLRPDQIHKLQDSFQSPVLQQQWSSPSPPRLKAVSAAKVDTEEMTTQDLETLFGLEDALFSGTDDEAVDQAQDRLWVMRSKSRNRASFERTLPAPNDSIVHPYQPSSKANLDNQHHPSKVISPIQMKKLKDALESDIVELTLQQDLLPFFVNTTNTLDQFINLGLPLPDRILADHQIRHQSNQQHSTVSSTPTSIRAPSAHGSLFSPHYPSLSSSTSISHKTITTALHAAIHDSHDISRIQAAPKTFGCFLDILLQPQLDLQQLIHPYATLFHLPAVFSIGIFIKTDPASSFSSSTPATPHSSSWKSLSANRQRSVDRYLTCARQIAREFAPKRKGQKVVYVVVSEDAGMARVMESQEEWDEEVITPSWAPYKDRHHRQPDQPMQLTKQQQQVLENWVLSKTDYQVVSDQSDFAKVAVWRTRREGRSVVIRENPALEQFMASSDQEEGYVDMLDCGTLLNNLFNRD</sequence>
<evidence type="ECO:0000256" key="1">
    <source>
        <dbReference type="SAM" id="MobiDB-lite"/>
    </source>
</evidence>
<proteinExistence type="predicted"/>
<accession>A0A197KDK7</accession>
<dbReference type="OrthoDB" id="428346at2759"/>
<organism evidence="2 3">
    <name type="scientific">Linnemannia elongata AG-77</name>
    <dbReference type="NCBI Taxonomy" id="1314771"/>
    <lineage>
        <taxon>Eukaryota</taxon>
        <taxon>Fungi</taxon>
        <taxon>Fungi incertae sedis</taxon>
        <taxon>Mucoromycota</taxon>
        <taxon>Mortierellomycotina</taxon>
        <taxon>Mortierellomycetes</taxon>
        <taxon>Mortierellales</taxon>
        <taxon>Mortierellaceae</taxon>
        <taxon>Linnemannia</taxon>
    </lineage>
</organism>
<feature type="compositionally biased region" description="Low complexity" evidence="1">
    <location>
        <begin position="131"/>
        <end position="141"/>
    </location>
</feature>
<name>A0A197KDK7_9FUNG</name>
<reference evidence="2 3" key="1">
    <citation type="submission" date="2016-05" db="EMBL/GenBank/DDBJ databases">
        <title>Genome sequencing reveals origins of a unique bacterial endosymbiosis in the earliest lineages of terrestrial Fungi.</title>
        <authorList>
            <consortium name="DOE Joint Genome Institute"/>
            <person name="Uehling J."/>
            <person name="Gryganskyi A."/>
            <person name="Hameed K."/>
            <person name="Tschaplinski T."/>
            <person name="Misztal P."/>
            <person name="Wu S."/>
            <person name="Desiro A."/>
            <person name="Vande Pol N."/>
            <person name="Du Z.-Y."/>
            <person name="Zienkiewicz A."/>
            <person name="Zienkiewicz K."/>
            <person name="Morin E."/>
            <person name="Tisserant E."/>
            <person name="Splivallo R."/>
            <person name="Hainaut M."/>
            <person name="Henrissat B."/>
            <person name="Ohm R."/>
            <person name="Kuo A."/>
            <person name="Yan J."/>
            <person name="Lipzen A."/>
            <person name="Nolan M."/>
            <person name="Labutti K."/>
            <person name="Barry K."/>
            <person name="Goldstein A."/>
            <person name="Labbe J."/>
            <person name="Schadt C."/>
            <person name="Tuskan G."/>
            <person name="Grigoriev I."/>
            <person name="Martin F."/>
            <person name="Vilgalys R."/>
            <person name="Bonito G."/>
        </authorList>
    </citation>
    <scope>NUCLEOTIDE SEQUENCE [LARGE SCALE GENOMIC DNA]</scope>
    <source>
        <strain evidence="2 3">AG-77</strain>
    </source>
</reference>
<dbReference type="STRING" id="1314771.A0A197KDK7"/>
<evidence type="ECO:0000313" key="2">
    <source>
        <dbReference type="EMBL" id="OAQ35590.1"/>
    </source>
</evidence>
<dbReference type="AlphaFoldDB" id="A0A197KDK7"/>
<dbReference type="EMBL" id="KV442014">
    <property type="protein sequence ID" value="OAQ35590.1"/>
    <property type="molecule type" value="Genomic_DNA"/>
</dbReference>
<gene>
    <name evidence="2" type="ORF">K457DRAFT_120943</name>
</gene>
<evidence type="ECO:0000313" key="3">
    <source>
        <dbReference type="Proteomes" id="UP000078512"/>
    </source>
</evidence>